<evidence type="ECO:0000313" key="4">
    <source>
        <dbReference type="Proteomes" id="UP001222770"/>
    </source>
</evidence>
<proteinExistence type="predicted"/>
<evidence type="ECO:0000256" key="1">
    <source>
        <dbReference type="SAM" id="MobiDB-lite"/>
    </source>
</evidence>
<sequence length="196" mass="19953">MISTPRKSAMAAALAFAMVAQQASAQFGGFSLPSFPTSSSSSSSKSSDGCPKGKSKSEGSAMLGGLLSQGLGRAASNAGVSSYFPTAEVADTLTNAIACRLDPAEQQQAAQATLAATRGSDDAEDSPPEVGSSSSWTSGTREDVSGTSTVIARNDNAKGGMQCITVTDVIIVKGEETTADKRMCRKPPATRYALQA</sequence>
<evidence type="ECO:0000256" key="2">
    <source>
        <dbReference type="SAM" id="SignalP"/>
    </source>
</evidence>
<feature type="signal peptide" evidence="2">
    <location>
        <begin position="1"/>
        <end position="25"/>
    </location>
</feature>
<feature type="region of interest" description="Disordered" evidence="1">
    <location>
        <begin position="34"/>
        <end position="62"/>
    </location>
</feature>
<name>A0ABT6CLL6_9SPHN</name>
<keyword evidence="2" id="KW-0732">Signal</keyword>
<dbReference type="RefSeq" id="WP_277279583.1">
    <property type="nucleotide sequence ID" value="NZ_JAROCY010000017.1"/>
</dbReference>
<gene>
    <name evidence="3" type="ORF">POM99_16490</name>
</gene>
<protein>
    <recommendedName>
        <fullName evidence="5">Surface antigen domain-containing protein</fullName>
    </recommendedName>
</protein>
<keyword evidence="4" id="KW-1185">Reference proteome</keyword>
<evidence type="ECO:0000313" key="3">
    <source>
        <dbReference type="EMBL" id="MDF8334809.1"/>
    </source>
</evidence>
<feature type="chain" id="PRO_5045565058" description="Surface antigen domain-containing protein" evidence="2">
    <location>
        <begin position="26"/>
        <end position="196"/>
    </location>
</feature>
<reference evidence="3 4" key="1">
    <citation type="submission" date="2023-03" db="EMBL/GenBank/DDBJ databases">
        <title>Novosphingobium cyanobacteriorum sp. nov., isolated from a eutrophic reservoir during the Microcystis bloom period.</title>
        <authorList>
            <person name="Kang M."/>
            <person name="Le V."/>
            <person name="Ko S.-R."/>
            <person name="Lee S.-A."/>
            <person name="Ahn C.-Y."/>
        </authorList>
    </citation>
    <scope>NUCLEOTIDE SEQUENCE [LARGE SCALE GENOMIC DNA]</scope>
    <source>
        <strain evidence="3 4">HBC54</strain>
    </source>
</reference>
<dbReference type="Proteomes" id="UP001222770">
    <property type="component" value="Unassembled WGS sequence"/>
</dbReference>
<accession>A0ABT6CLL6</accession>
<organism evidence="3 4">
    <name type="scientific">Novosphingobium cyanobacteriorum</name>
    <dbReference type="NCBI Taxonomy" id="3024215"/>
    <lineage>
        <taxon>Bacteria</taxon>
        <taxon>Pseudomonadati</taxon>
        <taxon>Pseudomonadota</taxon>
        <taxon>Alphaproteobacteria</taxon>
        <taxon>Sphingomonadales</taxon>
        <taxon>Sphingomonadaceae</taxon>
        <taxon>Novosphingobium</taxon>
    </lineage>
</organism>
<evidence type="ECO:0008006" key="5">
    <source>
        <dbReference type="Google" id="ProtNLM"/>
    </source>
</evidence>
<feature type="region of interest" description="Disordered" evidence="1">
    <location>
        <begin position="109"/>
        <end position="148"/>
    </location>
</feature>
<feature type="compositionally biased region" description="Low complexity" evidence="1">
    <location>
        <begin position="34"/>
        <end position="52"/>
    </location>
</feature>
<dbReference type="EMBL" id="JAROCY010000017">
    <property type="protein sequence ID" value="MDF8334809.1"/>
    <property type="molecule type" value="Genomic_DNA"/>
</dbReference>
<feature type="compositionally biased region" description="Polar residues" evidence="1">
    <location>
        <begin position="131"/>
        <end position="148"/>
    </location>
</feature>
<comment type="caution">
    <text evidence="3">The sequence shown here is derived from an EMBL/GenBank/DDBJ whole genome shotgun (WGS) entry which is preliminary data.</text>
</comment>